<proteinExistence type="predicted"/>
<accession>A0A4V2FQH3</accession>
<organism evidence="1 2">
    <name type="scientific">Pseudonocardia sediminis</name>
    <dbReference type="NCBI Taxonomy" id="1397368"/>
    <lineage>
        <taxon>Bacteria</taxon>
        <taxon>Bacillati</taxon>
        <taxon>Actinomycetota</taxon>
        <taxon>Actinomycetes</taxon>
        <taxon>Pseudonocardiales</taxon>
        <taxon>Pseudonocardiaceae</taxon>
        <taxon>Pseudonocardia</taxon>
    </lineage>
</organism>
<protein>
    <recommendedName>
        <fullName evidence="3">DUF4439 domain-containing protein</fullName>
    </recommendedName>
</protein>
<evidence type="ECO:0000313" key="1">
    <source>
        <dbReference type="EMBL" id="RZT84770.1"/>
    </source>
</evidence>
<dbReference type="InterPro" id="IPR006311">
    <property type="entry name" value="TAT_signal"/>
</dbReference>
<keyword evidence="2" id="KW-1185">Reference proteome</keyword>
<dbReference type="PROSITE" id="PS51318">
    <property type="entry name" value="TAT"/>
    <property type="match status" value="1"/>
</dbReference>
<gene>
    <name evidence="1" type="ORF">EV383_1625</name>
</gene>
<name>A0A4V2FQH3_PSEST</name>
<reference evidence="1 2" key="1">
    <citation type="submission" date="2019-02" db="EMBL/GenBank/DDBJ databases">
        <title>Sequencing the genomes of 1000 actinobacteria strains.</title>
        <authorList>
            <person name="Klenk H.-P."/>
        </authorList>
    </citation>
    <scope>NUCLEOTIDE SEQUENCE [LARGE SCALE GENOMIC DNA]</scope>
    <source>
        <strain evidence="1 2">DSM 45779</strain>
    </source>
</reference>
<dbReference type="AlphaFoldDB" id="A0A4V2FQH3"/>
<dbReference type="EMBL" id="SHKL01000001">
    <property type="protein sequence ID" value="RZT84770.1"/>
    <property type="molecule type" value="Genomic_DNA"/>
</dbReference>
<comment type="caution">
    <text evidence="1">The sequence shown here is derived from an EMBL/GenBank/DDBJ whole genome shotgun (WGS) entry which is preliminary data.</text>
</comment>
<dbReference type="Proteomes" id="UP000291591">
    <property type="component" value="Unassembled WGS sequence"/>
</dbReference>
<dbReference type="PROSITE" id="PS51257">
    <property type="entry name" value="PROKAR_LIPOPROTEIN"/>
    <property type="match status" value="1"/>
</dbReference>
<evidence type="ECO:0008006" key="3">
    <source>
        <dbReference type="Google" id="ProtNLM"/>
    </source>
</evidence>
<evidence type="ECO:0000313" key="2">
    <source>
        <dbReference type="Proteomes" id="UP000291591"/>
    </source>
</evidence>
<sequence length="157" mass="15632">MRDVCDVPASAGITRRRMLTWCAAAAVAPPVLTACTSGSGTDADDSRTLLALADQARADAALVVAAVTADPALAERLEPLRAARIDHAAALDTAGGRTAASAVTPPAPDTADVARVRDAVVSSARAASDAVPQAPATQVGLLAEIAACCTTYGVVLA</sequence>